<evidence type="ECO:0000313" key="2">
    <source>
        <dbReference type="Proteomes" id="UP000199394"/>
    </source>
</evidence>
<dbReference type="Gene3D" id="3.90.1600.10">
    <property type="entry name" value="Palm domain of DNA polymerase"/>
    <property type="match status" value="1"/>
</dbReference>
<dbReference type="Proteomes" id="UP000199394">
    <property type="component" value="Unassembled WGS sequence"/>
</dbReference>
<gene>
    <name evidence="1" type="ORF">SAMN04515656_10324</name>
</gene>
<dbReference type="SUPFAM" id="SSF56672">
    <property type="entry name" value="DNA/RNA polymerases"/>
    <property type="match status" value="1"/>
</dbReference>
<dbReference type="InterPro" id="IPR043502">
    <property type="entry name" value="DNA/RNA_pol_sf"/>
</dbReference>
<proteinExistence type="predicted"/>
<reference evidence="1 2" key="1">
    <citation type="submission" date="2016-10" db="EMBL/GenBank/DDBJ databases">
        <authorList>
            <person name="de Groot N.N."/>
        </authorList>
    </citation>
    <scope>NUCLEOTIDE SEQUENCE [LARGE SCALE GENOMIC DNA]</scope>
    <source>
        <strain evidence="1 2">SR12</strain>
    </source>
</reference>
<dbReference type="SUPFAM" id="SSF53098">
    <property type="entry name" value="Ribonuclease H-like"/>
    <property type="match status" value="1"/>
</dbReference>
<dbReference type="AlphaFoldDB" id="A0A1H3Y1K7"/>
<keyword evidence="2" id="KW-1185">Reference proteome</keyword>
<dbReference type="InterPro" id="IPR012337">
    <property type="entry name" value="RNaseH-like_sf"/>
</dbReference>
<accession>A0A1H3Y1K7</accession>
<dbReference type="EMBL" id="FNRK01000003">
    <property type="protein sequence ID" value="SEA05463.1"/>
    <property type="molecule type" value="Genomic_DNA"/>
</dbReference>
<dbReference type="STRING" id="81409.SAMN04515656_10324"/>
<organism evidence="1 2">
    <name type="scientific">Eubacterium aggregans</name>
    <dbReference type="NCBI Taxonomy" id="81409"/>
    <lineage>
        <taxon>Bacteria</taxon>
        <taxon>Bacillati</taxon>
        <taxon>Bacillota</taxon>
        <taxon>Clostridia</taxon>
        <taxon>Eubacteriales</taxon>
        <taxon>Eubacteriaceae</taxon>
        <taxon>Eubacterium</taxon>
    </lineage>
</organism>
<protein>
    <submittedName>
        <fullName evidence="1">Uncharacterized protein</fullName>
    </submittedName>
</protein>
<sequence>MIFYDFEVFKYDWMVVLIDVINEKTTSIVNDKDALEEFYNAHKEDIFIGYNSRNYDQWIFKGILCGFNPKEINDFIIVKGQKGGQFSQLFYKIPLINFDIMPPFMGLKQLEGYMGSDIRETSVPFDIDRKLTQGEIEDTIKYCIHDVEQTVEVFCRMREEFDSVMGLIKAFELPLTDVGKTKAQLSAKILNCTKKKHDDEWDLIIPDTLRLGKYKNVLDWYLNPVNHNYSKELSIDVAGVPHSFRWGGLHGAIPKYSGEGVYLNVDVASYYPALMIEYGFGSRNMANPDKYREIRDLRIKYKHDKNPMQAPLKIVLNSTYGAMKDKYNALYDPRQANNVCVGGQLLLLDLIEKLEGHCELIQSNTDGLIIKIPDTDDAFNTIDDICFEWEQRTRMQLEFDTYARIYQKDVNNYIIVDDEGNFKSKGAYVKKPKPLDNDLPILKTAVLEYFIHGVPVEDTINGCNEFIQFQKIVKVSGKYSHALYNPTVTTRKIRDENGKLKTIKVFEGGHIQTNRTFRVFAYNQKTGSLYKVKNAKKNPEKFADTPEWASIYNQSVEGVPVPLWLDKQWYIDKAIGRLRDFGVKL</sequence>
<name>A0A1H3Y1K7_9FIRM</name>
<dbReference type="InterPro" id="IPR023211">
    <property type="entry name" value="DNA_pol_palm_dom_sf"/>
</dbReference>
<evidence type="ECO:0000313" key="1">
    <source>
        <dbReference type="EMBL" id="SEA05463.1"/>
    </source>
</evidence>
<dbReference type="RefSeq" id="WP_176966589.1">
    <property type="nucleotide sequence ID" value="NZ_FNRK01000003.1"/>
</dbReference>